<evidence type="ECO:0000313" key="3">
    <source>
        <dbReference type="Proteomes" id="UP001208689"/>
    </source>
</evidence>
<protein>
    <submittedName>
        <fullName evidence="2">Uncharacterized protein</fullName>
    </submittedName>
</protein>
<feature type="transmembrane region" description="Helical" evidence="1">
    <location>
        <begin position="75"/>
        <end position="99"/>
    </location>
</feature>
<feature type="transmembrane region" description="Helical" evidence="1">
    <location>
        <begin position="206"/>
        <end position="226"/>
    </location>
</feature>
<keyword evidence="1" id="KW-0812">Transmembrane</keyword>
<keyword evidence="1" id="KW-0472">Membrane</keyword>
<sequence length="232" mass="26080">MQSELVPIQPITSVTDILLTLEAVFLIYLIVSKAKKANIFDASLKLWVGGYGCIVMFAILGAISHFLSDGFLVAFFWPPTMIFGGLSFVCVVSALIFHVKPDNNKPLLLLPIFMVIIYVIIAIIYEWKFIIWVGLLGICSILIYFMGFLLYKKDHPISKNILLGNTIILLSGIFQFVGGMFFYPEDQEGIFLNPEGTAIFRPQNDGFHIIAGIGLYVFYLGIRNAFFREKTS</sequence>
<name>A0ABY6HMI5_9ARCH</name>
<accession>A0ABY6HMI5</accession>
<gene>
    <name evidence="2" type="ORF">NEF87_000916</name>
</gene>
<organism evidence="2 3">
    <name type="scientific">Candidatus Lokiarchaeum ossiferum</name>
    <dbReference type="NCBI Taxonomy" id="2951803"/>
    <lineage>
        <taxon>Archaea</taxon>
        <taxon>Promethearchaeati</taxon>
        <taxon>Promethearchaeota</taxon>
        <taxon>Promethearchaeia</taxon>
        <taxon>Promethearchaeales</taxon>
        <taxon>Promethearchaeaceae</taxon>
        <taxon>Candidatus Lokiarchaeum</taxon>
    </lineage>
</organism>
<feature type="transmembrane region" description="Helical" evidence="1">
    <location>
        <begin position="43"/>
        <end position="63"/>
    </location>
</feature>
<keyword evidence="3" id="KW-1185">Reference proteome</keyword>
<dbReference type="Pfam" id="PF22285">
    <property type="entry name" value="DUF6962"/>
    <property type="match status" value="1"/>
</dbReference>
<evidence type="ECO:0000256" key="1">
    <source>
        <dbReference type="SAM" id="Phobius"/>
    </source>
</evidence>
<dbReference type="InterPro" id="IPR054235">
    <property type="entry name" value="DUF6962"/>
</dbReference>
<feature type="transmembrane region" description="Helical" evidence="1">
    <location>
        <begin position="162"/>
        <end position="183"/>
    </location>
</feature>
<dbReference type="EMBL" id="CP104013">
    <property type="protein sequence ID" value="UYP44631.1"/>
    <property type="molecule type" value="Genomic_DNA"/>
</dbReference>
<keyword evidence="1" id="KW-1133">Transmembrane helix</keyword>
<reference evidence="2" key="1">
    <citation type="submission" date="2022-09" db="EMBL/GenBank/DDBJ databases">
        <title>Actin cytoskeleton and complex cell architecture in an #Asgard archaeon.</title>
        <authorList>
            <person name="Ponce Toledo R.I."/>
            <person name="Schleper C."/>
            <person name="Rodrigues Oliveira T."/>
            <person name="Wollweber F."/>
            <person name="Xu J."/>
            <person name="Rittmann S."/>
            <person name="Klingl A."/>
            <person name="Pilhofer M."/>
        </authorList>
    </citation>
    <scope>NUCLEOTIDE SEQUENCE</scope>
    <source>
        <strain evidence="2">B-35</strain>
    </source>
</reference>
<feature type="transmembrane region" description="Helical" evidence="1">
    <location>
        <begin position="131"/>
        <end position="150"/>
    </location>
</feature>
<dbReference type="Proteomes" id="UP001208689">
    <property type="component" value="Chromosome"/>
</dbReference>
<feature type="transmembrane region" description="Helical" evidence="1">
    <location>
        <begin position="12"/>
        <end position="31"/>
    </location>
</feature>
<feature type="transmembrane region" description="Helical" evidence="1">
    <location>
        <begin position="106"/>
        <end position="125"/>
    </location>
</feature>
<evidence type="ECO:0000313" key="2">
    <source>
        <dbReference type="EMBL" id="UYP44631.1"/>
    </source>
</evidence>
<proteinExistence type="predicted"/>